<evidence type="ECO:0000313" key="1">
    <source>
        <dbReference type="EMBL" id="MET4720906.1"/>
    </source>
</evidence>
<protein>
    <submittedName>
        <fullName evidence="1">Uncharacterized protein</fullName>
    </submittedName>
</protein>
<sequence>MPVYRWPKRRIACYMSRRVFSRSVAVGPWARPALFESWRWALKHKFPVGTRVLFTASNVARPAASGSYEIIRLLPTDGDDCQYRIKSSTEAFERVAKESQLAQS</sequence>
<organism evidence="1 2">
    <name type="scientific">Bradyrhizobium japonicum</name>
    <dbReference type="NCBI Taxonomy" id="375"/>
    <lineage>
        <taxon>Bacteria</taxon>
        <taxon>Pseudomonadati</taxon>
        <taxon>Pseudomonadota</taxon>
        <taxon>Alphaproteobacteria</taxon>
        <taxon>Hyphomicrobiales</taxon>
        <taxon>Nitrobacteraceae</taxon>
        <taxon>Bradyrhizobium</taxon>
    </lineage>
</organism>
<keyword evidence="2" id="KW-1185">Reference proteome</keyword>
<comment type="caution">
    <text evidence="1">The sequence shown here is derived from an EMBL/GenBank/DDBJ whole genome shotgun (WGS) entry which is preliminary data.</text>
</comment>
<dbReference type="EMBL" id="JBEPTQ010000002">
    <property type="protein sequence ID" value="MET4720906.1"/>
    <property type="molecule type" value="Genomic_DNA"/>
</dbReference>
<proteinExistence type="predicted"/>
<evidence type="ECO:0000313" key="2">
    <source>
        <dbReference type="Proteomes" id="UP001549291"/>
    </source>
</evidence>
<dbReference type="Proteomes" id="UP001549291">
    <property type="component" value="Unassembled WGS sequence"/>
</dbReference>
<accession>A0ABV2RVG1</accession>
<gene>
    <name evidence="1" type="ORF">ABIF63_005012</name>
</gene>
<name>A0ABV2RVG1_BRAJP</name>
<reference evidence="1 2" key="1">
    <citation type="submission" date="2024-06" db="EMBL/GenBank/DDBJ databases">
        <title>Genomic Encyclopedia of Type Strains, Phase V (KMG-V): Genome sequencing to study the core and pangenomes of soil and plant-associated prokaryotes.</title>
        <authorList>
            <person name="Whitman W."/>
        </authorList>
    </citation>
    <scope>NUCLEOTIDE SEQUENCE [LARGE SCALE GENOMIC DNA]</scope>
    <source>
        <strain evidence="1 2">USDA 160</strain>
    </source>
</reference>